<sequence length="140" mass="15806">MPNYSVDQLTTVADCDAVLSIATKEQKDLEWKKLSIERQKEMYSENAVEITTELAAKEAELTALDAVIAGLPEGDLKEENIKKRKRTEYSIFLLTDRKANYGAVALLDKEYDLQQVLRQLEETAVFIAEVEARKAAVPQQ</sequence>
<name>A0A1A9I473_9BACT</name>
<keyword evidence="2" id="KW-1185">Reference proteome</keyword>
<organism evidence="1 2">
    <name type="scientific">Niabella ginsenosidivorans</name>
    <dbReference type="NCBI Taxonomy" id="1176587"/>
    <lineage>
        <taxon>Bacteria</taxon>
        <taxon>Pseudomonadati</taxon>
        <taxon>Bacteroidota</taxon>
        <taxon>Chitinophagia</taxon>
        <taxon>Chitinophagales</taxon>
        <taxon>Chitinophagaceae</taxon>
        <taxon>Niabella</taxon>
    </lineage>
</organism>
<gene>
    <name evidence="1" type="ORF">A8C56_17225</name>
</gene>
<evidence type="ECO:0000313" key="1">
    <source>
        <dbReference type="EMBL" id="ANH82477.1"/>
    </source>
</evidence>
<dbReference type="Proteomes" id="UP000077667">
    <property type="component" value="Chromosome"/>
</dbReference>
<dbReference type="AlphaFoldDB" id="A0A1A9I473"/>
<dbReference type="EMBL" id="CP015772">
    <property type="protein sequence ID" value="ANH82477.1"/>
    <property type="molecule type" value="Genomic_DNA"/>
</dbReference>
<reference evidence="1 2" key="1">
    <citation type="submission" date="2016-05" db="EMBL/GenBank/DDBJ databases">
        <title>Niabella ginsenosidivorans BS26 whole genome sequencing.</title>
        <authorList>
            <person name="Im W.T."/>
            <person name="Siddiqi M.Z."/>
        </authorList>
    </citation>
    <scope>NUCLEOTIDE SEQUENCE [LARGE SCALE GENOMIC DNA]</scope>
    <source>
        <strain evidence="1 2">BS26</strain>
    </source>
</reference>
<dbReference type="OrthoDB" id="1493633at2"/>
<proteinExistence type="predicted"/>
<accession>A0A1A9I473</accession>
<dbReference type="RefSeq" id="WP_067758761.1">
    <property type="nucleotide sequence ID" value="NZ_CP015772.1"/>
</dbReference>
<dbReference type="KEGG" id="nia:A8C56_17225"/>
<evidence type="ECO:0000313" key="2">
    <source>
        <dbReference type="Proteomes" id="UP000077667"/>
    </source>
</evidence>
<protein>
    <submittedName>
        <fullName evidence="1">Uncharacterized protein</fullName>
    </submittedName>
</protein>